<accession>A0A8S0S3E5</accession>
<dbReference type="InterPro" id="IPR029063">
    <property type="entry name" value="SAM-dependent_MTases_sf"/>
</dbReference>
<evidence type="ECO:0000313" key="1">
    <source>
        <dbReference type="EMBL" id="CAA2986681.1"/>
    </source>
</evidence>
<sequence>MASVRLYPNSSMLLSQKLTHFQTNFKFFVTAPPFLLWKLQSIPRKASVFTQSIAEKDVVTSAPENLSSNSISKHNNTTFSGLEDIITGYIFGKKKATEVAHSVWKNVIRKGDVVVDATCGNGYDTLAMLRLVADETRKGRVYAMDLQKVALENTDSLLDRSVNPDEREVVELYAICHTKMEEIVPSGAAVRLVAFNLGYLPGGDKKIITRSETTIHALEAAKRILAPGGLISIVVYVGHAGGRDEFAAVQAFASELPVDNWVCCKLQTLNRPLAPVLVLLSKK</sequence>
<dbReference type="PANTHER" id="PTHR35276">
    <property type="entry name" value="S-ADENOSYL-L-METHIONINE-DEPENDENT METHYLTRANSFERASES SUPERFAMILY PROTEIN"/>
    <property type="match status" value="1"/>
</dbReference>
<dbReference type="GO" id="GO:0032259">
    <property type="term" value="P:methylation"/>
    <property type="evidence" value="ECO:0007669"/>
    <property type="project" value="UniProtKB-KW"/>
</dbReference>
<keyword evidence="1" id="KW-0489">Methyltransferase</keyword>
<keyword evidence="2" id="KW-1185">Reference proteome</keyword>
<dbReference type="PANTHER" id="PTHR35276:SF1">
    <property type="entry name" value="TRNA (MNM(5)S(2)U34)-METHYLTRANSFERASE, CHLOROPLASTIC"/>
    <property type="match status" value="1"/>
</dbReference>
<dbReference type="OrthoDB" id="2984at2759"/>
<gene>
    <name evidence="1" type="ORF">OLEA9_A003409</name>
</gene>
<comment type="caution">
    <text evidence="1">The sequence shown here is derived from an EMBL/GenBank/DDBJ whole genome shotgun (WGS) entry which is preliminary data.</text>
</comment>
<evidence type="ECO:0000313" key="2">
    <source>
        <dbReference type="Proteomes" id="UP000594638"/>
    </source>
</evidence>
<name>A0A8S0S3E5_OLEEU</name>
<organism evidence="1 2">
    <name type="scientific">Olea europaea subsp. europaea</name>
    <dbReference type="NCBI Taxonomy" id="158383"/>
    <lineage>
        <taxon>Eukaryota</taxon>
        <taxon>Viridiplantae</taxon>
        <taxon>Streptophyta</taxon>
        <taxon>Embryophyta</taxon>
        <taxon>Tracheophyta</taxon>
        <taxon>Spermatophyta</taxon>
        <taxon>Magnoliopsida</taxon>
        <taxon>eudicotyledons</taxon>
        <taxon>Gunneridae</taxon>
        <taxon>Pentapetalae</taxon>
        <taxon>asterids</taxon>
        <taxon>lamiids</taxon>
        <taxon>Lamiales</taxon>
        <taxon>Oleaceae</taxon>
        <taxon>Oleeae</taxon>
        <taxon>Olea</taxon>
    </lineage>
</organism>
<dbReference type="Gene3D" id="3.40.50.150">
    <property type="entry name" value="Vaccinia Virus protein VP39"/>
    <property type="match status" value="1"/>
</dbReference>
<reference evidence="1 2" key="1">
    <citation type="submission" date="2019-12" db="EMBL/GenBank/DDBJ databases">
        <authorList>
            <person name="Alioto T."/>
            <person name="Alioto T."/>
            <person name="Gomez Garrido J."/>
        </authorList>
    </citation>
    <scope>NUCLEOTIDE SEQUENCE [LARGE SCALE GENOMIC DNA]</scope>
</reference>
<dbReference type="Proteomes" id="UP000594638">
    <property type="component" value="Unassembled WGS sequence"/>
</dbReference>
<dbReference type="GO" id="GO:0008168">
    <property type="term" value="F:methyltransferase activity"/>
    <property type="evidence" value="ECO:0007669"/>
    <property type="project" value="UniProtKB-KW"/>
</dbReference>
<keyword evidence="1" id="KW-0808">Transferase</keyword>
<dbReference type="GO" id="GO:0003729">
    <property type="term" value="F:mRNA binding"/>
    <property type="evidence" value="ECO:0007669"/>
    <property type="project" value="EnsemblPlants"/>
</dbReference>
<dbReference type="Pfam" id="PF06962">
    <property type="entry name" value="rRNA_methylase"/>
    <property type="match status" value="1"/>
</dbReference>
<dbReference type="EMBL" id="CACTIH010003880">
    <property type="protein sequence ID" value="CAA2986681.1"/>
    <property type="molecule type" value="Genomic_DNA"/>
</dbReference>
<dbReference type="SUPFAM" id="SSF53335">
    <property type="entry name" value="S-adenosyl-L-methionine-dependent methyltransferases"/>
    <property type="match status" value="1"/>
</dbReference>
<dbReference type="Gramene" id="OE9A003409T2">
    <property type="protein sequence ID" value="OE9A003409C2"/>
    <property type="gene ID" value="OE9A003409"/>
</dbReference>
<proteinExistence type="predicted"/>
<protein>
    <submittedName>
        <fullName evidence="1">rRNA methylase isoform X1</fullName>
    </submittedName>
</protein>
<dbReference type="InterPro" id="IPR010719">
    <property type="entry name" value="MnmM_MeTrfase"/>
</dbReference>
<dbReference type="AlphaFoldDB" id="A0A8S0S3E5"/>